<evidence type="ECO:0000313" key="3">
    <source>
        <dbReference type="Proteomes" id="UP000315400"/>
    </source>
</evidence>
<feature type="transmembrane region" description="Helical" evidence="1">
    <location>
        <begin position="20"/>
        <end position="38"/>
    </location>
</feature>
<proteinExistence type="predicted"/>
<accession>A0A540VN88</accession>
<dbReference type="Proteomes" id="UP000315400">
    <property type="component" value="Unassembled WGS sequence"/>
</dbReference>
<evidence type="ECO:0000256" key="1">
    <source>
        <dbReference type="SAM" id="Phobius"/>
    </source>
</evidence>
<keyword evidence="1" id="KW-0812">Transmembrane</keyword>
<organism evidence="2 3">
    <name type="scientific">Spiribacter salinus</name>
    <dbReference type="NCBI Taxonomy" id="1335746"/>
    <lineage>
        <taxon>Bacteria</taxon>
        <taxon>Pseudomonadati</taxon>
        <taxon>Pseudomonadota</taxon>
        <taxon>Gammaproteobacteria</taxon>
        <taxon>Chromatiales</taxon>
        <taxon>Ectothiorhodospiraceae</taxon>
        <taxon>Spiribacter</taxon>
    </lineage>
</organism>
<name>A0A540VN88_9GAMM</name>
<keyword evidence="1" id="KW-1133">Transmembrane helix</keyword>
<gene>
    <name evidence="2" type="ORF">FKY71_14945</name>
</gene>
<evidence type="ECO:0000313" key="2">
    <source>
        <dbReference type="EMBL" id="TQE98229.1"/>
    </source>
</evidence>
<keyword evidence="1" id="KW-0472">Membrane</keyword>
<protein>
    <submittedName>
        <fullName evidence="2">Uncharacterized protein</fullName>
    </submittedName>
</protein>
<reference evidence="2 3" key="1">
    <citation type="submission" date="2019-06" db="EMBL/GenBank/DDBJ databases">
        <title>Metagenome assembled Genome of Spiribacter salinus SL48-SHIP from the microbial mat of Salt Lake 48 (Novosibirsk region, Russia).</title>
        <authorList>
            <person name="Shipova A."/>
            <person name="Rozanov A.S."/>
            <person name="Bryanskaya A.V."/>
            <person name="Peltek S.E."/>
        </authorList>
    </citation>
    <scope>NUCLEOTIDE SEQUENCE [LARGE SCALE GENOMIC DNA]</scope>
    <source>
        <strain evidence="2">SL48-SHIP-2</strain>
    </source>
</reference>
<dbReference type="AlphaFoldDB" id="A0A540VN88"/>
<dbReference type="EMBL" id="VIFK01000249">
    <property type="protein sequence ID" value="TQE98229.1"/>
    <property type="molecule type" value="Genomic_DNA"/>
</dbReference>
<comment type="caution">
    <text evidence="2">The sequence shown here is derived from an EMBL/GenBank/DDBJ whole genome shotgun (WGS) entry which is preliminary data.</text>
</comment>
<sequence>MACYICIILRPFQARISPRLLVGHAGLALFAVLLIKPIPGHTDLMLELKAGQYEASRILIKPPRVRVEYVGRHYQLFDRDQDAMVTVLEDEGVFYREEPEALSRARNETLEVAARFMRWGTANLERMPKPVFGAWSDLAGHWGLAEGDGLAPPAPPRVDAVDGLDETANAGGFECELHRVRLRTHADRIIACLAPRSTVGIAAADLAILGELFTYLERLRSATMLAPTDRLGLPPGLVAEVIDHTDKVVLALVNRDVGNDSLWEIDRLWSADLDDARFYLPDDVTQVVAPYRE</sequence>